<reference evidence="2" key="1">
    <citation type="journal article" date="2010" name="Nature">
        <title>The Amphimedon queenslandica genome and the evolution of animal complexity.</title>
        <authorList>
            <person name="Srivastava M."/>
            <person name="Simakov O."/>
            <person name="Chapman J."/>
            <person name="Fahey B."/>
            <person name="Gauthier M.E."/>
            <person name="Mitros T."/>
            <person name="Richards G.S."/>
            <person name="Conaco C."/>
            <person name="Dacre M."/>
            <person name="Hellsten U."/>
            <person name="Larroux C."/>
            <person name="Putnam N.H."/>
            <person name="Stanke M."/>
            <person name="Adamska M."/>
            <person name="Darling A."/>
            <person name="Degnan S.M."/>
            <person name="Oakley T.H."/>
            <person name="Plachetzki D.C."/>
            <person name="Zhai Y."/>
            <person name="Adamski M."/>
            <person name="Calcino A."/>
            <person name="Cummins S.F."/>
            <person name="Goodstein D.M."/>
            <person name="Harris C."/>
            <person name="Jackson D.J."/>
            <person name="Leys S.P."/>
            <person name="Shu S."/>
            <person name="Woodcroft B.J."/>
            <person name="Vervoort M."/>
            <person name="Kosik K.S."/>
            <person name="Manning G."/>
            <person name="Degnan B.M."/>
            <person name="Rokhsar D.S."/>
        </authorList>
    </citation>
    <scope>NUCLEOTIDE SEQUENCE [LARGE SCALE GENOMIC DNA]</scope>
</reference>
<dbReference type="GO" id="GO:0005975">
    <property type="term" value="P:carbohydrate metabolic process"/>
    <property type="evidence" value="ECO:0007669"/>
    <property type="project" value="TreeGrafter"/>
</dbReference>
<dbReference type="SUPFAM" id="SSF52266">
    <property type="entry name" value="SGNH hydrolase"/>
    <property type="match status" value="1"/>
</dbReference>
<dbReference type="InterPro" id="IPR039329">
    <property type="entry name" value="SIAE"/>
</dbReference>
<protein>
    <submittedName>
        <fullName evidence="1">Uncharacterized protein</fullName>
    </submittedName>
</protein>
<dbReference type="GeneID" id="109586691"/>
<dbReference type="PANTHER" id="PTHR22901">
    <property type="entry name" value="SIALATE O-ACETYLESTERASE"/>
    <property type="match status" value="1"/>
</dbReference>
<evidence type="ECO:0000313" key="1">
    <source>
        <dbReference type="EnsemblMetazoa" id="XP_019858460.1"/>
    </source>
</evidence>
<name>A0AAN0JN62_AMPQE</name>
<evidence type="ECO:0000313" key="2">
    <source>
        <dbReference type="Proteomes" id="UP000007879"/>
    </source>
</evidence>
<proteinExistence type="predicted"/>
<dbReference type="RefSeq" id="XP_019858460.1">
    <property type="nucleotide sequence ID" value="XM_020002901.1"/>
</dbReference>
<dbReference type="KEGG" id="aqu:109586691"/>
<dbReference type="Proteomes" id="UP000007879">
    <property type="component" value="Unassembled WGS sequence"/>
</dbReference>
<dbReference type="InterPro" id="IPR036514">
    <property type="entry name" value="SGNH_hydro_sf"/>
</dbReference>
<dbReference type="GO" id="GO:0001681">
    <property type="term" value="F:sialate O-acetylesterase activity"/>
    <property type="evidence" value="ECO:0007669"/>
    <property type="project" value="InterPro"/>
</dbReference>
<dbReference type="PANTHER" id="PTHR22901:SF0">
    <property type="entry name" value="SIALATE O-ACETYLESTERASE"/>
    <property type="match status" value="1"/>
</dbReference>
<dbReference type="Gene3D" id="3.40.50.1110">
    <property type="entry name" value="SGNH hydrolase"/>
    <property type="match status" value="1"/>
</dbReference>
<reference evidence="1" key="2">
    <citation type="submission" date="2024-06" db="UniProtKB">
        <authorList>
            <consortium name="EnsemblMetazoa"/>
        </authorList>
    </citation>
    <scope>IDENTIFICATION</scope>
</reference>
<organism evidence="1 2">
    <name type="scientific">Amphimedon queenslandica</name>
    <name type="common">Sponge</name>
    <dbReference type="NCBI Taxonomy" id="400682"/>
    <lineage>
        <taxon>Eukaryota</taxon>
        <taxon>Metazoa</taxon>
        <taxon>Porifera</taxon>
        <taxon>Demospongiae</taxon>
        <taxon>Heteroscleromorpha</taxon>
        <taxon>Haplosclerida</taxon>
        <taxon>Niphatidae</taxon>
        <taxon>Amphimedon</taxon>
    </lineage>
</organism>
<accession>A0AAN0JN62</accession>
<dbReference type="AlphaFoldDB" id="A0AAN0JN62"/>
<keyword evidence="2" id="KW-1185">Reference proteome</keyword>
<dbReference type="EnsemblMetazoa" id="XM_020002901.1">
    <property type="protein sequence ID" value="XP_019858460.1"/>
    <property type="gene ID" value="LOC109586691"/>
</dbReference>
<sequence>MNSIVDDMLTPHINRHTHKEGMMMKAISVSVVLLIILEGAIAQNDTFRFANYYGDNMVLQRAPASPAVWGFVPSCDPVTVNFNGKDMAATVVKGDKCKFVAKIPPTAATANGLTITATSGSSSISLKNVIFGDVWVCGGQSNMVFTIHQAFNATDEIAKADNYPDIRLFTVQRVSSDTPLDDNNVFTFHNIPDGQKLELRSEYGFEIGCTSGSNANWLPGNAKEVQGTDGIMVSFPSCPTGYTATAVRYSWMEDPCPYLKCAVYCDGLPSPPFVIQL</sequence>